<gene>
    <name evidence="1" type="ORF">HYC85_030287</name>
</gene>
<accession>A0A7J7G4B2</accession>
<evidence type="ECO:0000313" key="1">
    <source>
        <dbReference type="EMBL" id="KAF5934116.1"/>
    </source>
</evidence>
<protein>
    <recommendedName>
        <fullName evidence="3">Endonuclease/exonuclease/phosphatase domain-containing protein</fullName>
    </recommendedName>
</protein>
<dbReference type="PANTHER" id="PTHR33710:SF77">
    <property type="entry name" value="DNASE I-LIKE SUPERFAMILY PROTEIN"/>
    <property type="match status" value="1"/>
</dbReference>
<dbReference type="AlphaFoldDB" id="A0A7J7G4B2"/>
<name>A0A7J7G4B2_CAMSI</name>
<dbReference type="InterPro" id="IPR036691">
    <property type="entry name" value="Endo/exonu/phosph_ase_sf"/>
</dbReference>
<dbReference type="SUPFAM" id="SSF56219">
    <property type="entry name" value="DNase I-like"/>
    <property type="match status" value="1"/>
</dbReference>
<evidence type="ECO:0008006" key="3">
    <source>
        <dbReference type="Google" id="ProtNLM"/>
    </source>
</evidence>
<proteinExistence type="predicted"/>
<dbReference type="EMBL" id="JACBKZ010000014">
    <property type="protein sequence ID" value="KAF5934116.1"/>
    <property type="molecule type" value="Genomic_DNA"/>
</dbReference>
<keyword evidence="2" id="KW-1185">Reference proteome</keyword>
<dbReference type="PANTHER" id="PTHR33710">
    <property type="entry name" value="BNAC02G09200D PROTEIN"/>
    <property type="match status" value="1"/>
</dbReference>
<organism evidence="1 2">
    <name type="scientific">Camellia sinensis</name>
    <name type="common">Tea plant</name>
    <name type="synonym">Thea sinensis</name>
    <dbReference type="NCBI Taxonomy" id="4442"/>
    <lineage>
        <taxon>Eukaryota</taxon>
        <taxon>Viridiplantae</taxon>
        <taxon>Streptophyta</taxon>
        <taxon>Embryophyta</taxon>
        <taxon>Tracheophyta</taxon>
        <taxon>Spermatophyta</taxon>
        <taxon>Magnoliopsida</taxon>
        <taxon>eudicotyledons</taxon>
        <taxon>Gunneridae</taxon>
        <taxon>Pentapetalae</taxon>
        <taxon>asterids</taxon>
        <taxon>Ericales</taxon>
        <taxon>Theaceae</taxon>
        <taxon>Camellia</taxon>
    </lineage>
</organism>
<comment type="caution">
    <text evidence="1">The sequence shown here is derived from an EMBL/GenBank/DDBJ whole genome shotgun (WGS) entry which is preliminary data.</text>
</comment>
<sequence length="49" mass="5668">MERLDRAMCNSDWRTMLPEATVRVLPRAYSDHSPLIVYTQGMHSHIPPS</sequence>
<dbReference type="Proteomes" id="UP000593564">
    <property type="component" value="Unassembled WGS sequence"/>
</dbReference>
<reference evidence="2" key="1">
    <citation type="journal article" date="2020" name="Nat. Commun.">
        <title>Genome assembly of wild tea tree DASZ reveals pedigree and selection history of tea varieties.</title>
        <authorList>
            <person name="Zhang W."/>
            <person name="Zhang Y."/>
            <person name="Qiu H."/>
            <person name="Guo Y."/>
            <person name="Wan H."/>
            <person name="Zhang X."/>
            <person name="Scossa F."/>
            <person name="Alseekh S."/>
            <person name="Zhang Q."/>
            <person name="Wang P."/>
            <person name="Xu L."/>
            <person name="Schmidt M.H."/>
            <person name="Jia X."/>
            <person name="Li D."/>
            <person name="Zhu A."/>
            <person name="Guo F."/>
            <person name="Chen W."/>
            <person name="Ni D."/>
            <person name="Usadel B."/>
            <person name="Fernie A.R."/>
            <person name="Wen W."/>
        </authorList>
    </citation>
    <scope>NUCLEOTIDE SEQUENCE [LARGE SCALE GENOMIC DNA]</scope>
    <source>
        <strain evidence="2">cv. G240</strain>
    </source>
</reference>
<evidence type="ECO:0000313" key="2">
    <source>
        <dbReference type="Proteomes" id="UP000593564"/>
    </source>
</evidence>
<reference evidence="1 2" key="2">
    <citation type="submission" date="2020-07" db="EMBL/GenBank/DDBJ databases">
        <title>Genome assembly of wild tea tree DASZ reveals pedigree and selection history of tea varieties.</title>
        <authorList>
            <person name="Zhang W."/>
        </authorList>
    </citation>
    <scope>NUCLEOTIDE SEQUENCE [LARGE SCALE GENOMIC DNA]</scope>
    <source>
        <strain evidence="2">cv. G240</strain>
        <tissue evidence="1">Leaf</tissue>
    </source>
</reference>